<dbReference type="RefSeq" id="WP_109335977.1">
    <property type="nucleotide sequence ID" value="NZ_CP021355.1"/>
</dbReference>
<evidence type="ECO:0000256" key="4">
    <source>
        <dbReference type="ARBA" id="ARBA00022989"/>
    </source>
</evidence>
<accession>A0A2S2C6U4</accession>
<proteinExistence type="inferred from homology"/>
<keyword evidence="3 8" id="KW-0812">Transmembrane</keyword>
<keyword evidence="5 9" id="KW-0472">Membrane</keyword>
<feature type="transmembrane region" description="Helical" evidence="9">
    <location>
        <begin position="68"/>
        <end position="89"/>
    </location>
</feature>
<dbReference type="Gene3D" id="1.20.120.80">
    <property type="entry name" value="Cytochrome c oxidase, subunit III, four-helix bundle"/>
    <property type="match status" value="1"/>
</dbReference>
<feature type="domain" description="Heme-copper oxidase subunit III family profile" evidence="10">
    <location>
        <begin position="26"/>
        <end position="202"/>
    </location>
</feature>
<gene>
    <name evidence="11" type="ORF">CBI38_34725</name>
</gene>
<dbReference type="AlphaFoldDB" id="A0A2S2C6U4"/>
<comment type="subcellular location">
    <subcellularLocation>
        <location evidence="8">Cell membrane</location>
        <topology evidence="8">Multi-pass membrane protein</topology>
    </subcellularLocation>
    <subcellularLocation>
        <location evidence="1">Membrane</location>
        <topology evidence="1">Multi-pass membrane protein</topology>
    </subcellularLocation>
</comment>
<feature type="transmembrane region" description="Helical" evidence="9">
    <location>
        <begin position="134"/>
        <end position="160"/>
    </location>
</feature>
<evidence type="ECO:0000256" key="3">
    <source>
        <dbReference type="ARBA" id="ARBA00022692"/>
    </source>
</evidence>
<name>A0A2S2C6U4_9NOCA</name>
<dbReference type="Pfam" id="PF00510">
    <property type="entry name" value="COX3"/>
    <property type="match status" value="1"/>
</dbReference>
<dbReference type="InterPro" id="IPR035973">
    <property type="entry name" value="Cyt_c_oxidase_su3-like_sf"/>
</dbReference>
<evidence type="ECO:0000313" key="12">
    <source>
        <dbReference type="Proteomes" id="UP000245711"/>
    </source>
</evidence>
<feature type="transmembrane region" description="Helical" evidence="9">
    <location>
        <begin position="181"/>
        <end position="201"/>
    </location>
</feature>
<evidence type="ECO:0000313" key="11">
    <source>
        <dbReference type="EMBL" id="AWK76533.1"/>
    </source>
</evidence>
<evidence type="ECO:0000259" key="10">
    <source>
        <dbReference type="PROSITE" id="PS50253"/>
    </source>
</evidence>
<organism evidence="11 12">
    <name type="scientific">Rhodococcus oxybenzonivorans</name>
    <dbReference type="NCBI Taxonomy" id="1990687"/>
    <lineage>
        <taxon>Bacteria</taxon>
        <taxon>Bacillati</taxon>
        <taxon>Actinomycetota</taxon>
        <taxon>Actinomycetes</taxon>
        <taxon>Mycobacteriales</taxon>
        <taxon>Nocardiaceae</taxon>
        <taxon>Rhodococcus</taxon>
    </lineage>
</organism>
<evidence type="ECO:0000256" key="9">
    <source>
        <dbReference type="SAM" id="Phobius"/>
    </source>
</evidence>
<dbReference type="SUPFAM" id="SSF81452">
    <property type="entry name" value="Cytochrome c oxidase subunit III-like"/>
    <property type="match status" value="1"/>
</dbReference>
<reference evidence="11 12" key="1">
    <citation type="submission" date="2017-05" db="EMBL/GenBank/DDBJ databases">
        <title>Isolation of Rhodococcus sp. S2-17 biodegrading of BP-3.</title>
        <authorList>
            <person name="Lee Y."/>
            <person name="Kim K.H."/>
            <person name="Chun B.H."/>
            <person name="Jung H.S."/>
            <person name="Jeon C.O."/>
        </authorList>
    </citation>
    <scope>NUCLEOTIDE SEQUENCE [LARGE SCALE GENOMIC DNA]</scope>
    <source>
        <strain evidence="11 12">S2-17</strain>
        <plasmid evidence="12">prb98</plasmid>
    </source>
</reference>
<sequence length="202" mass="22619">MTSTKDNAACGPQTDRRERSLPAEAGLWLFIFGDLVVFTLLFLVYLAYRTDEPELFASSQQTLSINVGAVNTLVLLCSSLFVVGAVRATRAGNRQLAPCLVLAAMACGFVFVSVKVFEYHDKLETDHTPASNYFYFFYFFMTGLHLVHVVIGLGVLTFLWRLTRRADELTSLGMSSVEGSASFWHLVDLLWIVIFPLLYLVQ</sequence>
<feature type="transmembrane region" description="Helical" evidence="9">
    <location>
        <begin position="96"/>
        <end position="114"/>
    </location>
</feature>
<dbReference type="KEGG" id="roz:CBI38_34725"/>
<evidence type="ECO:0000256" key="1">
    <source>
        <dbReference type="ARBA" id="ARBA00004141"/>
    </source>
</evidence>
<feature type="transmembrane region" description="Helical" evidence="9">
    <location>
        <begin position="26"/>
        <end position="48"/>
    </location>
</feature>
<dbReference type="PROSITE" id="PS50253">
    <property type="entry name" value="COX3"/>
    <property type="match status" value="1"/>
</dbReference>
<keyword evidence="4 9" id="KW-1133">Transmembrane helix</keyword>
<dbReference type="InterPro" id="IPR013833">
    <property type="entry name" value="Cyt_c_oxidase_su3_a-hlx"/>
</dbReference>
<keyword evidence="11" id="KW-0614">Plasmid</keyword>
<dbReference type="Proteomes" id="UP000245711">
    <property type="component" value="Plasmid pRB98"/>
</dbReference>
<comment type="similarity">
    <text evidence="2 8">Belongs to the cytochrome c oxidase subunit 3 family.</text>
</comment>
<geneLocation type="plasmid" evidence="12">
    <name>prb98</name>
</geneLocation>
<evidence type="ECO:0000256" key="5">
    <source>
        <dbReference type="ARBA" id="ARBA00023136"/>
    </source>
</evidence>
<dbReference type="GO" id="GO:0019646">
    <property type="term" value="P:aerobic electron transport chain"/>
    <property type="evidence" value="ECO:0007669"/>
    <property type="project" value="InterPro"/>
</dbReference>
<evidence type="ECO:0000256" key="2">
    <source>
        <dbReference type="ARBA" id="ARBA00010581"/>
    </source>
</evidence>
<dbReference type="InterPro" id="IPR024791">
    <property type="entry name" value="Cyt_c/ubiquinol_Oxase_su3"/>
</dbReference>
<dbReference type="EMBL" id="CP021355">
    <property type="protein sequence ID" value="AWK76533.1"/>
    <property type="molecule type" value="Genomic_DNA"/>
</dbReference>
<dbReference type="OrthoDB" id="9810850at2"/>
<evidence type="ECO:0000256" key="6">
    <source>
        <dbReference type="ARBA" id="ARBA00031400"/>
    </source>
</evidence>
<dbReference type="PANTHER" id="PTHR11403">
    <property type="entry name" value="CYTOCHROME C OXIDASE SUBUNIT III"/>
    <property type="match status" value="1"/>
</dbReference>
<protein>
    <recommendedName>
        <fullName evidence="6">Cytochrome aa3 subunit 3</fullName>
    </recommendedName>
</protein>
<evidence type="ECO:0000256" key="8">
    <source>
        <dbReference type="RuleBase" id="RU003376"/>
    </source>
</evidence>
<dbReference type="GO" id="GO:0004129">
    <property type="term" value="F:cytochrome-c oxidase activity"/>
    <property type="evidence" value="ECO:0007669"/>
    <property type="project" value="UniProtKB-EC"/>
</dbReference>
<dbReference type="GO" id="GO:0005886">
    <property type="term" value="C:plasma membrane"/>
    <property type="evidence" value="ECO:0007669"/>
    <property type="project" value="UniProtKB-SubCell"/>
</dbReference>
<dbReference type="PANTHER" id="PTHR11403:SF6">
    <property type="entry name" value="NITRIC OXIDE REDUCTASE SUBUNIT E"/>
    <property type="match status" value="1"/>
</dbReference>
<dbReference type="InterPro" id="IPR000298">
    <property type="entry name" value="Cyt_c_oxidase-like_su3"/>
</dbReference>
<comment type="catalytic activity">
    <reaction evidence="7">
        <text>4 Fe(II)-[cytochrome c] + O2 + 8 H(+)(in) = 4 Fe(III)-[cytochrome c] + 2 H2O + 4 H(+)(out)</text>
        <dbReference type="Rhea" id="RHEA:11436"/>
        <dbReference type="Rhea" id="RHEA-COMP:10350"/>
        <dbReference type="Rhea" id="RHEA-COMP:14399"/>
        <dbReference type="ChEBI" id="CHEBI:15377"/>
        <dbReference type="ChEBI" id="CHEBI:15378"/>
        <dbReference type="ChEBI" id="CHEBI:15379"/>
        <dbReference type="ChEBI" id="CHEBI:29033"/>
        <dbReference type="ChEBI" id="CHEBI:29034"/>
        <dbReference type="EC" id="7.1.1.9"/>
    </reaction>
</comment>
<keyword evidence="12" id="KW-1185">Reference proteome</keyword>
<evidence type="ECO:0000256" key="7">
    <source>
        <dbReference type="ARBA" id="ARBA00047816"/>
    </source>
</evidence>